<keyword evidence="11" id="KW-1185">Reference proteome</keyword>
<comment type="subcellular location">
    <subcellularLocation>
        <location evidence="1">Chromosome</location>
        <location evidence="1">Centromere</location>
    </subcellularLocation>
</comment>
<evidence type="ECO:0000313" key="10">
    <source>
        <dbReference type="EMBL" id="ELW62675.1"/>
    </source>
</evidence>
<feature type="region of interest" description="Disordered" evidence="9">
    <location>
        <begin position="262"/>
        <end position="289"/>
    </location>
</feature>
<dbReference type="EMBL" id="KB320805">
    <property type="protein sequence ID" value="ELW62675.1"/>
    <property type="molecule type" value="Genomic_DNA"/>
</dbReference>
<proteinExistence type="inferred from homology"/>
<dbReference type="Proteomes" id="UP000011518">
    <property type="component" value="Unassembled WGS sequence"/>
</dbReference>
<protein>
    <submittedName>
        <fullName evidence="10">Shugoshin-like 2</fullName>
    </submittedName>
</protein>
<evidence type="ECO:0000256" key="4">
    <source>
        <dbReference type="ARBA" id="ARBA00022618"/>
    </source>
</evidence>
<keyword evidence="6" id="KW-0175">Coiled coil</keyword>
<dbReference type="STRING" id="246437.L9KIC2"/>
<name>L9KIC2_TUPCH</name>
<evidence type="ECO:0000256" key="3">
    <source>
        <dbReference type="ARBA" id="ARBA00022454"/>
    </source>
</evidence>
<dbReference type="GO" id="GO:0051177">
    <property type="term" value="P:meiotic sister chromatid cohesion"/>
    <property type="evidence" value="ECO:0007669"/>
    <property type="project" value="TreeGrafter"/>
</dbReference>
<evidence type="ECO:0000256" key="6">
    <source>
        <dbReference type="ARBA" id="ARBA00023054"/>
    </source>
</evidence>
<accession>L9KIC2</accession>
<evidence type="ECO:0000256" key="5">
    <source>
        <dbReference type="ARBA" id="ARBA00022829"/>
    </source>
</evidence>
<dbReference type="InParanoid" id="L9KIC2"/>
<evidence type="ECO:0000256" key="7">
    <source>
        <dbReference type="ARBA" id="ARBA00023306"/>
    </source>
</evidence>
<feature type="compositionally biased region" description="Basic and acidic residues" evidence="9">
    <location>
        <begin position="422"/>
        <end position="444"/>
    </location>
</feature>
<evidence type="ECO:0000256" key="2">
    <source>
        <dbReference type="ARBA" id="ARBA00010845"/>
    </source>
</evidence>
<reference evidence="11" key="1">
    <citation type="submission" date="2012-07" db="EMBL/GenBank/DDBJ databases">
        <title>Genome of the Chinese tree shrew, a rising model animal genetically related to primates.</title>
        <authorList>
            <person name="Zhang G."/>
            <person name="Fan Y."/>
            <person name="Yao Y."/>
            <person name="Huang Z."/>
        </authorList>
    </citation>
    <scope>NUCLEOTIDE SEQUENCE [LARGE SCALE GENOMIC DNA]</scope>
</reference>
<feature type="region of interest" description="Disordered" evidence="9">
    <location>
        <begin position="464"/>
        <end position="487"/>
    </location>
</feature>
<dbReference type="GO" id="GO:0051301">
    <property type="term" value="P:cell division"/>
    <property type="evidence" value="ECO:0007669"/>
    <property type="project" value="UniProtKB-KW"/>
</dbReference>
<dbReference type="PANTHER" id="PTHR21577:SF3">
    <property type="entry name" value="SHUGOSHIN 1-RELATED"/>
    <property type="match status" value="1"/>
</dbReference>
<dbReference type="FunCoup" id="L9KIC2">
    <property type="interactions" value="859"/>
</dbReference>
<dbReference type="GO" id="GO:0007059">
    <property type="term" value="P:chromosome segregation"/>
    <property type="evidence" value="ECO:0007669"/>
    <property type="project" value="UniProtKB-KW"/>
</dbReference>
<keyword evidence="7" id="KW-0131">Cell cycle</keyword>
<dbReference type="eggNOG" id="ENOG502S9Y1">
    <property type="taxonomic scope" value="Eukaryota"/>
</dbReference>
<gene>
    <name evidence="10" type="ORF">TREES_T100003102</name>
</gene>
<reference evidence="11" key="2">
    <citation type="journal article" date="2013" name="Nat. Commun.">
        <title>Genome of the Chinese tree shrew.</title>
        <authorList>
            <person name="Fan Y."/>
            <person name="Huang Z.Y."/>
            <person name="Cao C.C."/>
            <person name="Chen C.S."/>
            <person name="Chen Y.X."/>
            <person name="Fan D.D."/>
            <person name="He J."/>
            <person name="Hou H.L."/>
            <person name="Hu L."/>
            <person name="Hu X.T."/>
            <person name="Jiang X.T."/>
            <person name="Lai R."/>
            <person name="Lang Y.S."/>
            <person name="Liang B."/>
            <person name="Liao S.G."/>
            <person name="Mu D."/>
            <person name="Ma Y.Y."/>
            <person name="Niu Y.Y."/>
            <person name="Sun X.Q."/>
            <person name="Xia J.Q."/>
            <person name="Xiao J."/>
            <person name="Xiong Z.Q."/>
            <person name="Xu L."/>
            <person name="Yang L."/>
            <person name="Zhang Y."/>
            <person name="Zhao W."/>
            <person name="Zhao X.D."/>
            <person name="Zheng Y.T."/>
            <person name="Zhou J.M."/>
            <person name="Zhu Y.B."/>
            <person name="Zhang G.J."/>
            <person name="Wang J."/>
            <person name="Yao Y.G."/>
        </authorList>
    </citation>
    <scope>NUCLEOTIDE SEQUENCE [LARGE SCALE GENOMIC DNA]</scope>
</reference>
<dbReference type="GO" id="GO:0000776">
    <property type="term" value="C:kinetochore"/>
    <property type="evidence" value="ECO:0007669"/>
    <property type="project" value="TreeGrafter"/>
</dbReference>
<evidence type="ECO:0000313" key="11">
    <source>
        <dbReference type="Proteomes" id="UP000011518"/>
    </source>
</evidence>
<feature type="compositionally biased region" description="Basic residues" evidence="9">
    <location>
        <begin position="1068"/>
        <end position="1077"/>
    </location>
</feature>
<feature type="region of interest" description="Disordered" evidence="9">
    <location>
        <begin position="1068"/>
        <end position="1120"/>
    </location>
</feature>
<dbReference type="InterPro" id="IPR038889">
    <property type="entry name" value="Shugoshin1/2"/>
</dbReference>
<sequence length="1120" mass="128375">MEGPVMETGTLFTSGIKRQVKDKRISKTAKLNVSLASKIKSKIINNSSIFKISLKHNNRALAQALSRERENSRRITTEKMLLQKEVEKLNFENTFLRLKLNNLNKKLIEIKAFTNNNLKAAIEMSSLSEFHQSPFPLPTSNKKWSSKQCQLMRLPFARVPLTSHDDDDDDKEKMQYDNDISKTSSDIISSISTRQPLSTQYDSEVLFHKESNENMYCLYDSENISSTVGVFLKESHFYSDQSSKSSLMDEIRNAPFISPRTEKLSSSKVTERKKRVSFSESNNPSTDTPCVTDIDHQWISTPLLNWDNGINYHTSETNAKMQGNSQYLPGLAPASGSEPSAECMNQVQDNDDFQAQKTVYDADMDLTASETSKIFSTGNKNRSNTKPNDCGKKTLRKVKDPSSEKKREKLKRQVKNSSAVDIEEKIENGPERESFGQDDKKDSEDPTFIVNTEQLTQMNILKKITPPNDFDQDDGQNTQFNKKKKRKHITSEQEEACSFFQSSDKFQQKSKFDLGQNSLTCNESKASRQTFVIHKLEKDNLFPNHMDKEVISENLEVTGEFQTTDFSTRDNGNLYETQSILDLKKYVTDSQPAEQNESKINKKLRQKVNRKTEIISEMNHVYEDNDKDMHDSAKVNFFIQAQDDKETISENLEFSKEFQIPTLFTSDTGNLCDYQVQNMLSLQEQITSVYPVQQNESKVNKLRQKINRKTEIISEVNHLDNDKSVHCPEKDNSFLLTQKDKEITPGNLEDSNDFQISALSTKERRNLCEYKTQNVLGMKKHVYDMQPACQNDSKIDKKLRQKVNRKTEIISEINRIYDNDDEAVHDLEKGDFFSVTPKDKETISEILQVTNEFQTADHPTKDNGNLCVYDSQNMLDLKKCITDPHPAEQNEIKISKKLRQKANRKTEIISETKHLCDDSDKDVHDQESFVKNLDFKKRKSKQKLEWQGITSRYSMEINNNEKENWDEISDSYKLIKKNRKESSGKAKTILTKGKNKPISQLTDSFQTSLSLESSLKHISNEADSHSGNQIELHKNEKQSATMLNKQGDIPFVEVITEGEGQVKKVKKKTSKSMKRKTAVNPSPDIHSVMDIIPDPIQGKSADSEQADKENNLENEEIVKN</sequence>
<evidence type="ECO:0000256" key="1">
    <source>
        <dbReference type="ARBA" id="ARBA00004584"/>
    </source>
</evidence>
<feature type="compositionally biased region" description="Basic and acidic residues" evidence="9">
    <location>
        <begin position="1101"/>
        <end position="1120"/>
    </location>
</feature>
<comment type="similarity">
    <text evidence="2">Belongs to the shugoshin family.</text>
</comment>
<dbReference type="PANTHER" id="PTHR21577">
    <property type="entry name" value="SHUGOSHIN"/>
    <property type="match status" value="1"/>
</dbReference>
<evidence type="ECO:0000256" key="9">
    <source>
        <dbReference type="SAM" id="MobiDB-lite"/>
    </source>
</evidence>
<organism evidence="10 11">
    <name type="scientific">Tupaia chinensis</name>
    <name type="common">Chinese tree shrew</name>
    <name type="synonym">Tupaia belangeri chinensis</name>
    <dbReference type="NCBI Taxonomy" id="246437"/>
    <lineage>
        <taxon>Eukaryota</taxon>
        <taxon>Metazoa</taxon>
        <taxon>Chordata</taxon>
        <taxon>Craniata</taxon>
        <taxon>Vertebrata</taxon>
        <taxon>Euteleostomi</taxon>
        <taxon>Mammalia</taxon>
        <taxon>Eutheria</taxon>
        <taxon>Euarchontoglires</taxon>
        <taxon>Scandentia</taxon>
        <taxon>Tupaiidae</taxon>
        <taxon>Tupaia</taxon>
    </lineage>
</organism>
<feature type="compositionally biased region" description="Polar residues" evidence="9">
    <location>
        <begin position="278"/>
        <end position="289"/>
    </location>
</feature>
<keyword evidence="3" id="KW-0158">Chromosome</keyword>
<feature type="region of interest" description="Disordered" evidence="9">
    <location>
        <begin position="373"/>
        <end position="445"/>
    </location>
</feature>
<dbReference type="AlphaFoldDB" id="L9KIC2"/>
<keyword evidence="8" id="KW-0137">Centromere</keyword>
<keyword evidence="5" id="KW-0159">Chromosome partition</keyword>
<keyword evidence="4" id="KW-0132">Cell division</keyword>
<feature type="compositionally biased region" description="Basic and acidic residues" evidence="9">
    <location>
        <begin position="389"/>
        <end position="407"/>
    </location>
</feature>
<feature type="compositionally biased region" description="Polar residues" evidence="9">
    <location>
        <begin position="373"/>
        <end position="387"/>
    </location>
</feature>
<evidence type="ECO:0000256" key="8">
    <source>
        <dbReference type="ARBA" id="ARBA00023328"/>
    </source>
</evidence>